<reference evidence="1 2" key="1">
    <citation type="journal article" date="2015" name="Genome Announc.">
        <title>Draft Genome Sequences of Marine Isolates of Thalassomonas viridans and Thalassomonas actiniarum.</title>
        <authorList>
            <person name="Olonade I."/>
            <person name="van Zyl L.J."/>
            <person name="Trindade M."/>
        </authorList>
    </citation>
    <scope>NUCLEOTIDE SEQUENCE [LARGE SCALE GENOMIC DNA]</scope>
    <source>
        <strain evidence="1 2">A5K-106</strain>
    </source>
</reference>
<name>A0AAF0C357_9GAMM</name>
<organism evidence="1 2">
    <name type="scientific">Thalassomonas actiniarum</name>
    <dbReference type="NCBI Taxonomy" id="485447"/>
    <lineage>
        <taxon>Bacteria</taxon>
        <taxon>Pseudomonadati</taxon>
        <taxon>Pseudomonadota</taxon>
        <taxon>Gammaproteobacteria</taxon>
        <taxon>Alteromonadales</taxon>
        <taxon>Colwelliaceae</taxon>
        <taxon>Thalassomonas</taxon>
    </lineage>
</organism>
<keyword evidence="2" id="KW-1185">Reference proteome</keyword>
<evidence type="ECO:0000313" key="2">
    <source>
        <dbReference type="Proteomes" id="UP000032568"/>
    </source>
</evidence>
<accession>A0AAF0C357</accession>
<dbReference type="Pfam" id="PF04315">
    <property type="entry name" value="EpmC"/>
    <property type="match status" value="1"/>
</dbReference>
<keyword evidence="1" id="KW-0251">Elongation factor</keyword>
<evidence type="ECO:0000313" key="1">
    <source>
        <dbReference type="EMBL" id="WDE00852.1"/>
    </source>
</evidence>
<protein>
    <submittedName>
        <fullName evidence="1">Elongation factor P hydroxylase</fullName>
    </submittedName>
</protein>
<dbReference type="Proteomes" id="UP000032568">
    <property type="component" value="Chromosome"/>
</dbReference>
<reference evidence="1 2" key="2">
    <citation type="journal article" date="2022" name="Mar. Drugs">
        <title>Bioassay-Guided Fractionation Leads to the Detection of Cholic Acid Generated by the Rare Thalassomonas sp.</title>
        <authorList>
            <person name="Pheiffer F."/>
            <person name="Schneider Y.K."/>
            <person name="Hansen E.H."/>
            <person name="Andersen J.H."/>
            <person name="Isaksson J."/>
            <person name="Busche T."/>
            <person name="R C."/>
            <person name="Kalinowski J."/>
            <person name="Zyl L.V."/>
            <person name="Trindade M."/>
        </authorList>
    </citation>
    <scope>NUCLEOTIDE SEQUENCE [LARGE SCALE GENOMIC DNA]</scope>
    <source>
        <strain evidence="1 2">A5K-106</strain>
    </source>
</reference>
<dbReference type="EMBL" id="CP059735">
    <property type="protein sequence ID" value="WDE00852.1"/>
    <property type="molecule type" value="Genomic_DNA"/>
</dbReference>
<dbReference type="KEGG" id="tact:SG35_009575"/>
<dbReference type="AlphaFoldDB" id="A0AAF0C357"/>
<proteinExistence type="predicted"/>
<dbReference type="InterPro" id="IPR007411">
    <property type="entry name" value="EpmC"/>
</dbReference>
<keyword evidence="1" id="KW-0648">Protein biosynthesis</keyword>
<dbReference type="RefSeq" id="WP_044832462.1">
    <property type="nucleotide sequence ID" value="NZ_CP059735.1"/>
</dbReference>
<gene>
    <name evidence="1" type="ORF">SG35_009575</name>
</gene>
<dbReference type="GO" id="GO:0003746">
    <property type="term" value="F:translation elongation factor activity"/>
    <property type="evidence" value="ECO:0007669"/>
    <property type="project" value="UniProtKB-KW"/>
</dbReference>
<sequence>MLHRYQDLISLFDSGLGAQFNTRLVKGGDEPVYLPAGENCPYHQIIFARGYYASALHEVAHWCIAGQARRLLEDFGYWYLPDGRSEQQQQAFEQVEIKPQALEWAFCVAANKRFNVSADNLNGAGADTMAFKVAVYRQVLNYLEVGFPPRGQQFIDALAKFYSVKTPLTAEDFELDAHLQEMYQQSCEKEDQTV</sequence>